<dbReference type="PANTHER" id="PTHR43268:SF3">
    <property type="entry name" value="RHODANESE-LIKE DOMAIN-CONTAINING PROTEIN 7-RELATED"/>
    <property type="match status" value="1"/>
</dbReference>
<dbReference type="CDD" id="cd01518">
    <property type="entry name" value="RHOD_YceA"/>
    <property type="match status" value="1"/>
</dbReference>
<dbReference type="GO" id="GO:0006400">
    <property type="term" value="P:tRNA modification"/>
    <property type="evidence" value="ECO:0007669"/>
    <property type="project" value="UniProtKB-UniRule"/>
</dbReference>
<dbReference type="SMART" id="SM00450">
    <property type="entry name" value="RHOD"/>
    <property type="match status" value="1"/>
</dbReference>
<dbReference type="Gene3D" id="3.30.70.100">
    <property type="match status" value="1"/>
</dbReference>
<keyword evidence="4" id="KW-1185">Reference proteome</keyword>
<keyword evidence="1" id="KW-0819">tRNA processing</keyword>
<feature type="domain" description="Rhodanese" evidence="2">
    <location>
        <begin position="154"/>
        <end position="248"/>
    </location>
</feature>
<organism evidence="3 4">
    <name type="scientific">Duganella phyllosphaerae</name>
    <dbReference type="NCBI Taxonomy" id="762836"/>
    <lineage>
        <taxon>Bacteria</taxon>
        <taxon>Pseudomonadati</taxon>
        <taxon>Pseudomonadota</taxon>
        <taxon>Betaproteobacteria</taxon>
        <taxon>Burkholderiales</taxon>
        <taxon>Oxalobacteraceae</taxon>
        <taxon>Telluria group</taxon>
        <taxon>Duganella</taxon>
    </lineage>
</organism>
<proteinExistence type="inferred from homology"/>
<dbReference type="EMBL" id="LROM01000031">
    <property type="protein sequence ID" value="OFA08882.1"/>
    <property type="molecule type" value="Genomic_DNA"/>
</dbReference>
<comment type="caution">
    <text evidence="3">The sequence shown here is derived from an EMBL/GenBank/DDBJ whole genome shotgun (WGS) entry which is preliminary data.</text>
</comment>
<dbReference type="OrthoDB" id="9778326at2"/>
<dbReference type="PATRIC" id="fig|762836.4.peg.460"/>
<gene>
    <name evidence="3" type="primary">glpE_1</name>
    <name evidence="1" type="synonym">trhO</name>
    <name evidence="3" type="ORF">DUPY_04340</name>
</gene>
<dbReference type="GO" id="GO:0016740">
    <property type="term" value="F:transferase activity"/>
    <property type="evidence" value="ECO:0007669"/>
    <property type="project" value="UniProtKB-KW"/>
</dbReference>
<protein>
    <recommendedName>
        <fullName evidence="1">tRNA uridine(34) hydroxylase</fullName>
        <ecNumber evidence="1">1.14.-.-</ecNumber>
    </recommendedName>
    <alternativeName>
        <fullName evidence="1">tRNA hydroxylation protein O</fullName>
    </alternativeName>
</protein>
<evidence type="ECO:0000313" key="3">
    <source>
        <dbReference type="EMBL" id="OFA08882.1"/>
    </source>
</evidence>
<reference evidence="4" key="1">
    <citation type="journal article" date="2016" name="Front. Microbiol.">
        <title>Molecular Keys to the Janthinobacterium and Duganella spp. Interaction with the Plant Pathogen Fusarium graminearum.</title>
        <authorList>
            <person name="Haack F.S."/>
            <person name="Poehlein A."/>
            <person name="Kroger C."/>
            <person name="Voigt C.A."/>
            <person name="Piepenbring M."/>
            <person name="Bode H.B."/>
            <person name="Daniel R."/>
            <person name="Schafer W."/>
            <person name="Streit W.R."/>
        </authorList>
    </citation>
    <scope>NUCLEOTIDE SEQUENCE [LARGE SCALE GENOMIC DNA]</scope>
    <source>
        <strain evidence="4">T54</strain>
    </source>
</reference>
<dbReference type="Pfam" id="PF00581">
    <property type="entry name" value="Rhodanese"/>
    <property type="match status" value="1"/>
</dbReference>
<dbReference type="NCBIfam" id="NF003703">
    <property type="entry name" value="PRK05320.1"/>
    <property type="match status" value="1"/>
</dbReference>
<dbReference type="PANTHER" id="PTHR43268">
    <property type="entry name" value="THIOSULFATE SULFURTRANSFERASE/RHODANESE-LIKE DOMAIN-CONTAINING PROTEIN 2"/>
    <property type="match status" value="1"/>
</dbReference>
<keyword evidence="3" id="KW-0808">Transferase</keyword>
<dbReference type="InterPro" id="IPR040503">
    <property type="entry name" value="TRHO_N"/>
</dbReference>
<dbReference type="InterPro" id="IPR001763">
    <property type="entry name" value="Rhodanese-like_dom"/>
</dbReference>
<evidence type="ECO:0000256" key="1">
    <source>
        <dbReference type="HAMAP-Rule" id="MF_00469"/>
    </source>
</evidence>
<dbReference type="Proteomes" id="UP000175989">
    <property type="component" value="Unassembled WGS sequence"/>
</dbReference>
<dbReference type="InterPro" id="IPR036873">
    <property type="entry name" value="Rhodanese-like_dom_sf"/>
</dbReference>
<dbReference type="Pfam" id="PF17773">
    <property type="entry name" value="UPF0176_N"/>
    <property type="match status" value="1"/>
</dbReference>
<comment type="catalytic activity">
    <reaction evidence="1">
        <text>uridine(34) in tRNA + AH2 + O2 = 5-hydroxyuridine(34) in tRNA + A + H2O</text>
        <dbReference type="Rhea" id="RHEA:64224"/>
        <dbReference type="Rhea" id="RHEA-COMP:11727"/>
        <dbReference type="Rhea" id="RHEA-COMP:13381"/>
        <dbReference type="ChEBI" id="CHEBI:13193"/>
        <dbReference type="ChEBI" id="CHEBI:15377"/>
        <dbReference type="ChEBI" id="CHEBI:15379"/>
        <dbReference type="ChEBI" id="CHEBI:17499"/>
        <dbReference type="ChEBI" id="CHEBI:65315"/>
        <dbReference type="ChEBI" id="CHEBI:136877"/>
    </reaction>
</comment>
<accession>A0A1E7X7F2</accession>
<keyword evidence="1" id="KW-0560">Oxidoreductase</keyword>
<dbReference type="SUPFAM" id="SSF54975">
    <property type="entry name" value="Acylphosphatase/BLUF domain-like"/>
    <property type="match status" value="1"/>
</dbReference>
<comment type="similarity">
    <text evidence="1">Belongs to the TrhO family.</text>
</comment>
<comment type="function">
    <text evidence="1">Catalyzes oxygen-dependent 5-hydroxyuridine (ho5U) modification at position 34 in tRNAs.</text>
</comment>
<dbReference type="GO" id="GO:0016705">
    <property type="term" value="F:oxidoreductase activity, acting on paired donors, with incorporation or reduction of molecular oxygen"/>
    <property type="evidence" value="ECO:0007669"/>
    <property type="project" value="UniProtKB-UniRule"/>
</dbReference>
<dbReference type="AlphaFoldDB" id="A0A1E7X7F2"/>
<dbReference type="InterPro" id="IPR020936">
    <property type="entry name" value="TrhO"/>
</dbReference>
<dbReference type="Gene3D" id="3.40.250.10">
    <property type="entry name" value="Rhodanese-like domain"/>
    <property type="match status" value="1"/>
</dbReference>
<dbReference type="RefSeq" id="WP_070246057.1">
    <property type="nucleotide sequence ID" value="NZ_LROM01000031.1"/>
</dbReference>
<dbReference type="PROSITE" id="PS50206">
    <property type="entry name" value="RHODANESE_3"/>
    <property type="match status" value="1"/>
</dbReference>
<name>A0A1E7X7F2_9BURK</name>
<dbReference type="InterPro" id="IPR036046">
    <property type="entry name" value="Acylphosphatase-like_dom_sf"/>
</dbReference>
<evidence type="ECO:0000313" key="4">
    <source>
        <dbReference type="Proteomes" id="UP000175989"/>
    </source>
</evidence>
<dbReference type="HAMAP" id="MF_00469">
    <property type="entry name" value="TrhO"/>
    <property type="match status" value="1"/>
</dbReference>
<evidence type="ECO:0000259" key="2">
    <source>
        <dbReference type="PROSITE" id="PS50206"/>
    </source>
</evidence>
<dbReference type="SUPFAM" id="SSF52821">
    <property type="entry name" value="Rhodanese/Cell cycle control phosphatase"/>
    <property type="match status" value="1"/>
</dbReference>
<sequence length="302" mass="33865">MSANTALQAEAHAGAPVAAAAIATDLAPHVNIAAYKFITFDDTETMRPQYQDICARLGLKGTILLTPEGINMFLSGPRENIDEFLAWVRSDARFADLEVKESLSSEQSHKRMLVKIKKEIITMRMPLIKPEEGRAPFVEAHTLKRWLDNGVDDNGKPVVMVDTRNDFEVDVGTFDNTVDYRIKKFTEFPELIAAHKDDFEGKTVVTFCTGGIRCEKAAIHMQNIGYDNVYQLEGGILKYFEEVGGAHYTGDCFVFDYRTALNPKLEPTETVQCFVCRAVVTPRQQLAPEYVYEKSCPACYQA</sequence>
<dbReference type="EC" id="1.14.-.-" evidence="1"/>